<evidence type="ECO:0000256" key="1">
    <source>
        <dbReference type="ARBA" id="ARBA00022833"/>
    </source>
</evidence>
<feature type="domain" description="Alpha-galactosidase NEW3" evidence="4">
    <location>
        <begin position="360"/>
        <end position="429"/>
    </location>
</feature>
<feature type="compositionally biased region" description="Pro residues" evidence="2">
    <location>
        <begin position="1006"/>
        <end position="1020"/>
    </location>
</feature>
<dbReference type="Gene3D" id="3.40.50.10320">
    <property type="entry name" value="LmbE-like"/>
    <property type="match status" value="1"/>
</dbReference>
<dbReference type="OrthoDB" id="3913894at2"/>
<dbReference type="SUPFAM" id="SSF49344">
    <property type="entry name" value="CBD9-like"/>
    <property type="match status" value="1"/>
</dbReference>
<dbReference type="PANTHER" id="PTHR12993">
    <property type="entry name" value="N-ACETYLGLUCOSAMINYL-PHOSPHATIDYLINOSITOL DE-N-ACETYLASE-RELATED"/>
    <property type="match status" value="1"/>
</dbReference>
<dbReference type="SUPFAM" id="SSF102588">
    <property type="entry name" value="LmbE-like"/>
    <property type="match status" value="1"/>
</dbReference>
<evidence type="ECO:0000313" key="6">
    <source>
        <dbReference type="Proteomes" id="UP000275256"/>
    </source>
</evidence>
<gene>
    <name evidence="5" type="ORF">EAX62_13280</name>
</gene>
<sequence>MQQRNWGRRALIAASALVIGLTTAVPASGAPPTSLTVDEPSISTEVNPNKIDVMGLWAHPDDDAGFITPCGVWHDRYGVDCGIIMLTRGEGGSNSVGDEAGPDLGLRRENEDRASHYRSGTVDIFNIDAVDFYYNTSAALTEEVWGSERVQRQVVHVIRQTQPDILTGFSPSLAVGHGNHQYAGRVIWEAAAMAADPNVFPEQLTGTDPVDTWQVKMITSGGSTTGTGGQPAPDCNAGFIPAATNPYTVVGTWTGYDSPYTWVEGNIQGQAAGSPMTWAQVGREGFMAHATQARPKFFDLREPACQRFGIARSIVPFQPNGSEANAHDDAILFGSVIADPGGMPLGSTYTIDADNYFQAPGVPFQVTVSARSGAGTLAKGAVSLQVPAGWDVTSGVQLGPITGAADATSTFTVTPPADAALTSQKISAKFSNGSVSAYNDTRVELVAGVEGRFQRWGNFAEYEEWAADYTWVGGRSTAERQIGAGESITVPVVVTNRTTAPQSGNVSLTLPAGLVADAASKPYASLAAGEQTTVDFVVTHTIPTDPGGQRVVVKITTTAAPAGSTSEESLNLVVAPSTTIPEVATAPTLDGTADDGYGPVLDIGRKWEGADCNPNGTDCGAGSTLQMAWSGDDLYVIARVVDDKAGAAAPPERCFGHWLVDSVEVLLDPVGGSRDTSTTYKSGIMPLTDDASGAAGNGVNGPCWSRDADNHQGFSSGPLASTIKDAPNAPGQKVAVQITRNADGTYVGGGYTIETKIALADLPAAVVTGTSPTGDATTNDVDPDYLGLNVTPYDSDTTDYIGKTRLAWSPFGSQQSEPYRWGHAYLEGYTAPADRSTTPDVPIIPDTALMGVASPQTVAQSALRGVTIAGLPATRALTVDGVTIGDDAAAIKVKSTEAGTLRAYAWHGDFGMVPVWATSCVGDELGFSVCSPDDVTTAPWGDDMGGRLLASATAQVGTGTGTVTLPLTASALTSLAEDGTILLSFESASGAVNAWAYPVVEDETPPSSPPPSPSPSPSPSSSPSTPGQFVPSAPYTLPGLHNVNGRTWFTTCEPYSQTVRCRTNIWATTVVRERGSFTIKQGWVFNNLTYLPYMKRAQWATNPLGHNGSWTAADGRMWRTECDTAATGRGGCRSFAKVTVYKATAKPGGGYAFSQSDEWVFNNIVMFRPN</sequence>
<accession>A0A3M0G746</accession>
<feature type="signal peptide" evidence="3">
    <location>
        <begin position="1"/>
        <end position="29"/>
    </location>
</feature>
<comment type="caution">
    <text evidence="5">The sequence shown here is derived from an EMBL/GenBank/DDBJ whole genome shotgun (WGS) entry which is preliminary data.</text>
</comment>
<dbReference type="EMBL" id="REFW01000004">
    <property type="protein sequence ID" value="RMB58182.1"/>
    <property type="molecule type" value="Genomic_DNA"/>
</dbReference>
<proteinExistence type="predicted"/>
<keyword evidence="1" id="KW-0862">Zinc</keyword>
<dbReference type="PANTHER" id="PTHR12993:SF11">
    <property type="entry name" value="N-ACETYLGLUCOSAMINYL-PHOSPHATIDYLINOSITOL DE-N-ACETYLASE"/>
    <property type="match status" value="1"/>
</dbReference>
<feature type="region of interest" description="Disordered" evidence="2">
    <location>
        <begin position="1002"/>
        <end position="1036"/>
    </location>
</feature>
<reference evidence="5 6" key="1">
    <citation type="submission" date="2018-10" db="EMBL/GenBank/DDBJ databases">
        <title>Tessaracoccus antarcticuss sp. nov., isolated from sediment.</title>
        <authorList>
            <person name="Zhou L.Y."/>
            <person name="Du Z.J."/>
        </authorList>
    </citation>
    <scope>NUCLEOTIDE SEQUENCE [LARGE SCALE GENOMIC DNA]</scope>
    <source>
        <strain evidence="5 6">JDX10</strain>
    </source>
</reference>
<protein>
    <submittedName>
        <fullName evidence="5">LmbE family protein</fullName>
    </submittedName>
</protein>
<dbReference type="GO" id="GO:0016811">
    <property type="term" value="F:hydrolase activity, acting on carbon-nitrogen (but not peptide) bonds, in linear amides"/>
    <property type="evidence" value="ECO:0007669"/>
    <property type="project" value="TreeGrafter"/>
</dbReference>
<dbReference type="Pfam" id="PF02585">
    <property type="entry name" value="PIG-L"/>
    <property type="match status" value="1"/>
</dbReference>
<name>A0A3M0G746_9ACTN</name>
<evidence type="ECO:0000256" key="2">
    <source>
        <dbReference type="SAM" id="MobiDB-lite"/>
    </source>
</evidence>
<dbReference type="Proteomes" id="UP000275256">
    <property type="component" value="Unassembled WGS sequence"/>
</dbReference>
<feature type="chain" id="PRO_5018226445" evidence="3">
    <location>
        <begin position="30"/>
        <end position="1170"/>
    </location>
</feature>
<dbReference type="GO" id="GO:0016137">
    <property type="term" value="P:glycoside metabolic process"/>
    <property type="evidence" value="ECO:0007669"/>
    <property type="project" value="UniProtKB-ARBA"/>
</dbReference>
<dbReference type="Pfam" id="PF10633">
    <property type="entry name" value="NPCBM_assoc"/>
    <property type="match status" value="1"/>
</dbReference>
<feature type="region of interest" description="Disordered" evidence="2">
    <location>
        <begin position="705"/>
        <end position="726"/>
    </location>
</feature>
<evidence type="ECO:0000313" key="5">
    <source>
        <dbReference type="EMBL" id="RMB58182.1"/>
    </source>
</evidence>
<dbReference type="InterPro" id="IPR024078">
    <property type="entry name" value="LmbE-like_dom_sf"/>
</dbReference>
<evidence type="ECO:0000256" key="3">
    <source>
        <dbReference type="SAM" id="SignalP"/>
    </source>
</evidence>
<dbReference type="RefSeq" id="WP_121902220.1">
    <property type="nucleotide sequence ID" value="NZ_REFW01000004.1"/>
</dbReference>
<dbReference type="InterPro" id="IPR003737">
    <property type="entry name" value="GlcNAc_PI_deacetylase-related"/>
</dbReference>
<dbReference type="Gene3D" id="2.60.40.1190">
    <property type="match status" value="1"/>
</dbReference>
<dbReference type="AlphaFoldDB" id="A0A3M0G746"/>
<dbReference type="InterPro" id="IPR018905">
    <property type="entry name" value="A-galactase_NEW3"/>
</dbReference>
<evidence type="ECO:0000259" key="4">
    <source>
        <dbReference type="Pfam" id="PF10633"/>
    </source>
</evidence>
<organism evidence="5 6">
    <name type="scientific">Tessaracoccus antarcticus</name>
    <dbReference type="NCBI Taxonomy" id="2479848"/>
    <lineage>
        <taxon>Bacteria</taxon>
        <taxon>Bacillati</taxon>
        <taxon>Actinomycetota</taxon>
        <taxon>Actinomycetes</taxon>
        <taxon>Propionibacteriales</taxon>
        <taxon>Propionibacteriaceae</taxon>
        <taxon>Tessaracoccus</taxon>
    </lineage>
</organism>
<keyword evidence="3" id="KW-0732">Signal</keyword>
<keyword evidence="6" id="KW-1185">Reference proteome</keyword>